<dbReference type="Gene3D" id="3.40.30.60">
    <property type="entry name" value="FHIPEP family, domain 1"/>
    <property type="match status" value="1"/>
</dbReference>
<comment type="similarity">
    <text evidence="2 7">Belongs to the FHIPEP (flagella/HR/invasion proteins export pore) family.</text>
</comment>
<organism evidence="8 9">
    <name type="scientific">Solirubrobacter pauli</name>
    <dbReference type="NCBI Taxonomy" id="166793"/>
    <lineage>
        <taxon>Bacteria</taxon>
        <taxon>Bacillati</taxon>
        <taxon>Actinomycetota</taxon>
        <taxon>Thermoleophilia</taxon>
        <taxon>Solirubrobacterales</taxon>
        <taxon>Solirubrobacteraceae</taxon>
        <taxon>Solirubrobacter</taxon>
    </lineage>
</organism>
<keyword evidence="9" id="KW-1185">Reference proteome</keyword>
<feature type="transmembrane region" description="Helical" evidence="7">
    <location>
        <begin position="12"/>
        <end position="32"/>
    </location>
</feature>
<evidence type="ECO:0000256" key="4">
    <source>
        <dbReference type="ARBA" id="ARBA00022692"/>
    </source>
</evidence>
<dbReference type="Gene3D" id="1.10.8.540">
    <property type="entry name" value="FHIPEP family, domain 3"/>
    <property type="match status" value="1"/>
</dbReference>
<keyword evidence="8" id="KW-0969">Cilium</keyword>
<protein>
    <recommendedName>
        <fullName evidence="7">Flagellar biosynthesis protein FlhA</fullName>
    </recommendedName>
</protein>
<feature type="transmembrane region" description="Helical" evidence="7">
    <location>
        <begin position="198"/>
        <end position="220"/>
    </location>
</feature>
<dbReference type="NCBIfam" id="TIGR01398">
    <property type="entry name" value="FlhA"/>
    <property type="match status" value="1"/>
</dbReference>
<dbReference type="InterPro" id="IPR025505">
    <property type="entry name" value="FHIPEP_CS"/>
</dbReference>
<dbReference type="OrthoDB" id="9759185at2"/>
<evidence type="ECO:0000256" key="7">
    <source>
        <dbReference type="RuleBase" id="RU364093"/>
    </source>
</evidence>
<dbReference type="AlphaFoldDB" id="A0A660LF13"/>
<name>A0A660LF13_9ACTN</name>
<keyword evidence="7" id="KW-1005">Bacterial flagellum biogenesis</keyword>
<evidence type="ECO:0000256" key="6">
    <source>
        <dbReference type="ARBA" id="ARBA00023136"/>
    </source>
</evidence>
<dbReference type="RefSeq" id="WP_121250074.1">
    <property type="nucleotide sequence ID" value="NZ_RBIL01000001.1"/>
</dbReference>
<accession>A0A660LF13</accession>
<dbReference type="InterPro" id="IPR006301">
    <property type="entry name" value="FlhA"/>
</dbReference>
<keyword evidence="5 7" id="KW-1133">Transmembrane helix</keyword>
<dbReference type="Proteomes" id="UP000278962">
    <property type="component" value="Unassembled WGS sequence"/>
</dbReference>
<dbReference type="InterPro" id="IPR042194">
    <property type="entry name" value="FHIPEP_1"/>
</dbReference>
<gene>
    <name evidence="7" type="primary">flhA</name>
    <name evidence="8" type="ORF">C8N24_2219</name>
</gene>
<dbReference type="InterPro" id="IPR042196">
    <property type="entry name" value="FHIPEP_4"/>
</dbReference>
<evidence type="ECO:0000256" key="2">
    <source>
        <dbReference type="ARBA" id="ARBA00008835"/>
    </source>
</evidence>
<feature type="transmembrane region" description="Helical" evidence="7">
    <location>
        <begin position="38"/>
        <end position="57"/>
    </location>
</feature>
<comment type="function">
    <text evidence="7">Required for formation of the rod structure of the flagellar apparatus. Together with FliI and FliH, may constitute the export apparatus of flagellin.</text>
</comment>
<evidence type="ECO:0000313" key="8">
    <source>
        <dbReference type="EMBL" id="RKQ92373.1"/>
    </source>
</evidence>
<evidence type="ECO:0000256" key="1">
    <source>
        <dbReference type="ARBA" id="ARBA00004651"/>
    </source>
</evidence>
<dbReference type="PANTHER" id="PTHR30161">
    <property type="entry name" value="FLAGELLAR EXPORT PROTEIN, MEMBRANE FLHA SUBUNIT-RELATED"/>
    <property type="match status" value="1"/>
</dbReference>
<evidence type="ECO:0000313" key="9">
    <source>
        <dbReference type="Proteomes" id="UP000278962"/>
    </source>
</evidence>
<feature type="transmembrane region" description="Helical" evidence="7">
    <location>
        <begin position="69"/>
        <end position="89"/>
    </location>
</feature>
<comment type="caution">
    <text evidence="8">The sequence shown here is derived from an EMBL/GenBank/DDBJ whole genome shotgun (WGS) entry which is preliminary data.</text>
</comment>
<dbReference type="PANTHER" id="PTHR30161:SF1">
    <property type="entry name" value="FLAGELLAR BIOSYNTHESIS PROTEIN FLHA-RELATED"/>
    <property type="match status" value="1"/>
</dbReference>
<dbReference type="GO" id="GO:0009306">
    <property type="term" value="P:protein secretion"/>
    <property type="evidence" value="ECO:0007669"/>
    <property type="project" value="InterPro"/>
</dbReference>
<evidence type="ECO:0000256" key="5">
    <source>
        <dbReference type="ARBA" id="ARBA00022989"/>
    </source>
</evidence>
<proteinExistence type="inferred from homology"/>
<dbReference type="EMBL" id="RBIL01000001">
    <property type="protein sequence ID" value="RKQ92373.1"/>
    <property type="molecule type" value="Genomic_DNA"/>
</dbReference>
<keyword evidence="7" id="KW-0813">Transport</keyword>
<keyword evidence="4 7" id="KW-0812">Transmembrane</keyword>
<keyword evidence="8" id="KW-0282">Flagellum</keyword>
<dbReference type="Pfam" id="PF00771">
    <property type="entry name" value="FHIPEP"/>
    <property type="match status" value="1"/>
</dbReference>
<keyword evidence="7" id="KW-0653">Protein transport</keyword>
<feature type="transmembrane region" description="Helical" evidence="7">
    <location>
        <begin position="240"/>
        <end position="256"/>
    </location>
</feature>
<feature type="transmembrane region" description="Helical" evidence="7">
    <location>
        <begin position="277"/>
        <end position="293"/>
    </location>
</feature>
<dbReference type="GO" id="GO:0005886">
    <property type="term" value="C:plasma membrane"/>
    <property type="evidence" value="ECO:0007669"/>
    <property type="project" value="UniProtKB-SubCell"/>
</dbReference>
<keyword evidence="6 7" id="KW-0472">Membrane</keyword>
<dbReference type="PRINTS" id="PR00949">
    <property type="entry name" value="TYPE3IMAPROT"/>
</dbReference>
<dbReference type="InterPro" id="IPR001712">
    <property type="entry name" value="T3SS_FHIPEP"/>
</dbReference>
<sequence>MNNALSKIGKKADLLAAGGVVLIVAMLIIPLPPLLIDFFITLNISAALMIVVATMYVPRALDFSSFPTILLLTTLFRLAINVSVTRLILLEGDAGHVVEAFGNFVVGGNIVVGLVIFLILIVIQFVVITNGAGRVAEVGARFTLDSMPGKQMAIDADLNTGQITDEEARKRRAEVSQEADFYGAMDGASKFVKGDAMAGILITGINLLGGIVIGVVQMGMPFSEAGHHFSLMSIGDGLCAQIPALLISVATGILVTRSSGADKDLGTTVSKQILDQRKAPLVAGVMVMVFGLVPGLPKLPFFVIGALFFAVGWSLRNKPTSHELAALEAERAAAEGPAAQGALPAPRDAAIDALALDPIELAIGFGLVPMVDTQAGGTLLARVGTIRRQIASELGMVIPPVRIRDDVGLDSHEYVMRVRGTEVARAGVMAGHYMAMNPGDAMGQLPGIPTTEPAFGLPAVWIPETGRAEAEALGWTVVDAESVVVTHLTEMIRAHASELLSRQETRQLLDQLKEYNEAVVTEVVPDVLSLGEVQRVLQTLLRESVSIRDLGSILEAIGDKARLTRDPAMLAEYARQALGRTITAPFLDAEGTLRVIALDPSLEQTMAEALVQTADGEFLAMDPNLAAMVVDSAAEQVELALAGGGRPVLLCSARVRRHLRMLCEQRLPQMSVCSYNEIAPGIGVETTGVISAALQPQAIAA</sequence>
<dbReference type="PIRSF" id="PIRSF005419">
    <property type="entry name" value="FlhA"/>
    <property type="match status" value="1"/>
</dbReference>
<comment type="subcellular location">
    <subcellularLocation>
        <location evidence="1 7">Cell membrane</location>
        <topology evidence="1 7">Multi-pass membrane protein</topology>
    </subcellularLocation>
</comment>
<evidence type="ECO:0000256" key="3">
    <source>
        <dbReference type="ARBA" id="ARBA00022475"/>
    </source>
</evidence>
<keyword evidence="8" id="KW-0966">Cell projection</keyword>
<dbReference type="Gene3D" id="3.40.50.12790">
    <property type="entry name" value="FHIPEP family, domain 4"/>
    <property type="match status" value="1"/>
</dbReference>
<dbReference type="InterPro" id="IPR042193">
    <property type="entry name" value="FHIPEP_3"/>
</dbReference>
<reference evidence="8 9" key="1">
    <citation type="submission" date="2018-10" db="EMBL/GenBank/DDBJ databases">
        <title>Genomic Encyclopedia of Archaeal and Bacterial Type Strains, Phase II (KMG-II): from individual species to whole genera.</title>
        <authorList>
            <person name="Goeker M."/>
        </authorList>
    </citation>
    <scope>NUCLEOTIDE SEQUENCE [LARGE SCALE GENOMIC DNA]</scope>
    <source>
        <strain evidence="8 9">DSM 14954</strain>
    </source>
</reference>
<feature type="transmembrane region" description="Helical" evidence="7">
    <location>
        <begin position="101"/>
        <end position="127"/>
    </location>
</feature>
<keyword evidence="7" id="KW-1006">Bacterial flagellum protein export</keyword>
<dbReference type="PROSITE" id="PS00994">
    <property type="entry name" value="FHIPEP"/>
    <property type="match status" value="1"/>
</dbReference>
<keyword evidence="3 7" id="KW-1003">Cell membrane</keyword>
<dbReference type="GO" id="GO:0044780">
    <property type="term" value="P:bacterial-type flagellum assembly"/>
    <property type="evidence" value="ECO:0007669"/>
    <property type="project" value="InterPro"/>
</dbReference>